<dbReference type="Proteomes" id="UP000003112">
    <property type="component" value="Unassembled WGS sequence"/>
</dbReference>
<dbReference type="GeneID" id="93535734"/>
<dbReference type="STRING" id="873513.HMPREF6485_0856"/>
<evidence type="ECO:0000256" key="1">
    <source>
        <dbReference type="SAM" id="MobiDB-lite"/>
    </source>
</evidence>
<organism evidence="2 3">
    <name type="scientific">Segatella buccae ATCC 33574</name>
    <dbReference type="NCBI Taxonomy" id="873513"/>
    <lineage>
        <taxon>Bacteria</taxon>
        <taxon>Pseudomonadati</taxon>
        <taxon>Bacteroidota</taxon>
        <taxon>Bacteroidia</taxon>
        <taxon>Bacteroidales</taxon>
        <taxon>Prevotellaceae</taxon>
        <taxon>Segatella</taxon>
    </lineage>
</organism>
<dbReference type="AlphaFoldDB" id="E6K5L4"/>
<protein>
    <submittedName>
        <fullName evidence="2">Uncharacterized protein</fullName>
    </submittedName>
</protein>
<gene>
    <name evidence="2" type="ORF">HMPREF6485_0856</name>
</gene>
<evidence type="ECO:0000313" key="2">
    <source>
        <dbReference type="EMBL" id="EFU31140.1"/>
    </source>
</evidence>
<feature type="region of interest" description="Disordered" evidence="1">
    <location>
        <begin position="21"/>
        <end position="44"/>
    </location>
</feature>
<proteinExistence type="predicted"/>
<evidence type="ECO:0000313" key="3">
    <source>
        <dbReference type="Proteomes" id="UP000003112"/>
    </source>
</evidence>
<reference evidence="2 3" key="1">
    <citation type="submission" date="2010-10" db="EMBL/GenBank/DDBJ databases">
        <authorList>
            <person name="Muzny D."/>
            <person name="Qin X."/>
            <person name="Deng J."/>
            <person name="Jiang H."/>
            <person name="Liu Y."/>
            <person name="Qu J."/>
            <person name="Song X.-Z."/>
            <person name="Zhang L."/>
            <person name="Thornton R."/>
            <person name="Coyle M."/>
            <person name="Francisco L."/>
            <person name="Jackson L."/>
            <person name="Javaid M."/>
            <person name="Korchina V."/>
            <person name="Kovar C."/>
            <person name="Mata R."/>
            <person name="Mathew T."/>
            <person name="Ngo R."/>
            <person name="Nguyen L."/>
            <person name="Nguyen N."/>
            <person name="Okwuonu G."/>
            <person name="Ongeri F."/>
            <person name="Pham C."/>
            <person name="Simmons D."/>
            <person name="Wilczek-Boney K."/>
            <person name="Hale W."/>
            <person name="Jakkamsetti A."/>
            <person name="Pham P."/>
            <person name="Ruth R."/>
            <person name="San Lucas F."/>
            <person name="Warren J."/>
            <person name="Zhang J."/>
            <person name="Zhao Z."/>
            <person name="Zhou C."/>
            <person name="Zhu D."/>
            <person name="Lee S."/>
            <person name="Bess C."/>
            <person name="Blankenburg K."/>
            <person name="Forbes L."/>
            <person name="Fu Q."/>
            <person name="Gubbala S."/>
            <person name="Hirani K."/>
            <person name="Jayaseelan J.C."/>
            <person name="Lara F."/>
            <person name="Munidasa M."/>
            <person name="Palculict T."/>
            <person name="Patil S."/>
            <person name="Pu L.-L."/>
            <person name="Saada N."/>
            <person name="Tang L."/>
            <person name="Weissenberger G."/>
            <person name="Zhu Y."/>
            <person name="Hemphill L."/>
            <person name="Shang Y."/>
            <person name="Youmans B."/>
            <person name="Ayvaz T."/>
            <person name="Ross M."/>
            <person name="Santibanez J."/>
            <person name="Aqrawi P."/>
            <person name="Gross S."/>
            <person name="Joshi V."/>
            <person name="Fowler G."/>
            <person name="Nazareth L."/>
            <person name="Reid J."/>
            <person name="Worley K."/>
            <person name="Petrosino J."/>
            <person name="Highlander S."/>
            <person name="Gibbs R."/>
        </authorList>
    </citation>
    <scope>NUCLEOTIDE SEQUENCE [LARGE SCALE GENOMIC DNA]</scope>
    <source>
        <strain evidence="2 3">ATCC 33574</strain>
    </source>
</reference>
<dbReference type="RefSeq" id="WP_004344779.1">
    <property type="nucleotide sequence ID" value="NZ_GL586311.1"/>
</dbReference>
<keyword evidence="3" id="KW-1185">Reference proteome</keyword>
<dbReference type="EMBL" id="AEPD01000017">
    <property type="protein sequence ID" value="EFU31140.1"/>
    <property type="molecule type" value="Genomic_DNA"/>
</dbReference>
<name>E6K5L4_9BACT</name>
<accession>E6K5L4</accession>
<comment type="caution">
    <text evidence="2">The sequence shown here is derived from an EMBL/GenBank/DDBJ whole genome shotgun (WGS) entry which is preliminary data.</text>
</comment>
<sequence length="133" mass="14800">MQNGHSQKLIRAEREGEKARFAKQFRPNGINSGKSPLGGGGFFKKKGSTRVLPLLMQRYDENKKNANQRRKSVTIPTVVSTSRKQPFIPIGHEALLPVTGRCQNVWGEMSKTEVPFQGISVTLPQNLIATINK</sequence>
<dbReference type="HOGENOM" id="CLU_1904828_0_0_10"/>